<evidence type="ECO:0000313" key="3">
    <source>
        <dbReference type="Proteomes" id="UP000244956"/>
    </source>
</evidence>
<organism evidence="2 3">
    <name type="scientific">Marinilabilia rubra</name>
    <dbReference type="NCBI Taxonomy" id="2162893"/>
    <lineage>
        <taxon>Bacteria</taxon>
        <taxon>Pseudomonadati</taxon>
        <taxon>Bacteroidota</taxon>
        <taxon>Bacteroidia</taxon>
        <taxon>Marinilabiliales</taxon>
        <taxon>Marinilabiliaceae</taxon>
        <taxon>Marinilabilia</taxon>
    </lineage>
</organism>
<dbReference type="PROSITE" id="PS51186">
    <property type="entry name" value="GNAT"/>
    <property type="match status" value="1"/>
</dbReference>
<dbReference type="GO" id="GO:0016747">
    <property type="term" value="F:acyltransferase activity, transferring groups other than amino-acyl groups"/>
    <property type="evidence" value="ECO:0007669"/>
    <property type="project" value="InterPro"/>
</dbReference>
<dbReference type="InterPro" id="IPR000182">
    <property type="entry name" value="GNAT_dom"/>
</dbReference>
<evidence type="ECO:0000259" key="1">
    <source>
        <dbReference type="PROSITE" id="PS51186"/>
    </source>
</evidence>
<dbReference type="InterPro" id="IPR027365">
    <property type="entry name" value="GNAT_acetyltra_YdfB-like"/>
</dbReference>
<dbReference type="OrthoDB" id="1120671at2"/>
<keyword evidence="2" id="KW-0808">Transferase</keyword>
<dbReference type="Gene3D" id="3.40.630.30">
    <property type="match status" value="1"/>
</dbReference>
<dbReference type="EMBL" id="QEWP01000017">
    <property type="protein sequence ID" value="PWD98264.1"/>
    <property type="molecule type" value="Genomic_DNA"/>
</dbReference>
<name>A0A2U2B5F1_9BACT</name>
<dbReference type="InterPro" id="IPR016181">
    <property type="entry name" value="Acyl_CoA_acyltransferase"/>
</dbReference>
<dbReference type="SUPFAM" id="SSF55729">
    <property type="entry name" value="Acyl-CoA N-acyltransferases (Nat)"/>
    <property type="match status" value="1"/>
</dbReference>
<comment type="caution">
    <text evidence="2">The sequence shown here is derived from an EMBL/GenBank/DDBJ whole genome shotgun (WGS) entry which is preliminary data.</text>
</comment>
<dbReference type="Proteomes" id="UP000244956">
    <property type="component" value="Unassembled WGS sequence"/>
</dbReference>
<dbReference type="PANTHER" id="PTHR31143:SF2">
    <property type="entry name" value="FR47-LIKE DOMAIN-CONTAINING PROTEIN-RELATED"/>
    <property type="match status" value="1"/>
</dbReference>
<dbReference type="PANTHER" id="PTHR31143">
    <property type="match status" value="1"/>
</dbReference>
<evidence type="ECO:0000313" key="2">
    <source>
        <dbReference type="EMBL" id="PWD98264.1"/>
    </source>
</evidence>
<dbReference type="Gene3D" id="3.40.630.110">
    <property type="entry name" value="GNAT acetyltransferase-like"/>
    <property type="match status" value="1"/>
</dbReference>
<dbReference type="RefSeq" id="WP_109265615.1">
    <property type="nucleotide sequence ID" value="NZ_QEWP01000017.1"/>
</dbReference>
<sequence>MIPLNINNYDRVTNHLKKVSINNLFARSVIEKKISGKVFVDNDKNPKTFYIVHPYGMSLLFGDPGNPEFNQNFLDYSLNSKKQRNNPEWMQAYPAEWNNVLSDLYKDHLINPSEFKRKTGNGIIELNTRVNFKFNPKKHHEYKEINLPKDCEIRKTDKNIYNEMRGSVIPSKFWDSEEDFINGGVGFSLYCNQNLAATAYSAFIHDNKLEIGIETIPEYRGYGYAQLTCSALIDFCLKNNFEPVWACRLENTPSFKLAEKLGFEAIAKIPYYRLGK</sequence>
<proteinExistence type="predicted"/>
<reference evidence="2 3" key="1">
    <citation type="submission" date="2018-05" db="EMBL/GenBank/DDBJ databases">
        <title>Marinilabilia rubrum sp. nov., isolated from saltern sediment.</title>
        <authorList>
            <person name="Zhang R."/>
        </authorList>
    </citation>
    <scope>NUCLEOTIDE SEQUENCE [LARGE SCALE GENOMIC DNA]</scope>
    <source>
        <strain evidence="2 3">WTE16</strain>
    </source>
</reference>
<gene>
    <name evidence="2" type="ORF">DDZ16_16665</name>
</gene>
<keyword evidence="3" id="KW-1185">Reference proteome</keyword>
<feature type="domain" description="N-acetyltransferase" evidence="1">
    <location>
        <begin position="148"/>
        <end position="276"/>
    </location>
</feature>
<protein>
    <submittedName>
        <fullName evidence="2">GNAT family N-acetyltransferase</fullName>
    </submittedName>
</protein>
<accession>A0A2U2B5F1</accession>
<dbReference type="InterPro" id="IPR042573">
    <property type="entry name" value="GNAT_acetyltra_N"/>
</dbReference>
<dbReference type="Pfam" id="PF12746">
    <property type="entry name" value="GNAT_acetyltran"/>
    <property type="match status" value="1"/>
</dbReference>
<dbReference type="AlphaFoldDB" id="A0A2U2B5F1"/>